<keyword evidence="2" id="KW-1185">Reference proteome</keyword>
<proteinExistence type="predicted"/>
<protein>
    <submittedName>
        <fullName evidence="1">Uncharacterized protein</fullName>
    </submittedName>
</protein>
<reference evidence="1 2" key="1">
    <citation type="submission" date="2022-02" db="EMBL/GenBank/DDBJ databases">
        <title>The genome sequence of Shewanella sp. 3B26.</title>
        <authorList>
            <person name="Du J."/>
        </authorList>
    </citation>
    <scope>NUCLEOTIDE SEQUENCE [LARGE SCALE GENOMIC DNA]</scope>
    <source>
        <strain evidence="1 2">3B26</strain>
    </source>
</reference>
<dbReference type="RefSeq" id="WP_240590590.1">
    <property type="nucleotide sequence ID" value="NZ_JAKUDL010000002.1"/>
</dbReference>
<gene>
    <name evidence="1" type="ORF">MJ923_07750</name>
</gene>
<accession>A0AAJ1BHV3</accession>
<evidence type="ECO:0000313" key="2">
    <source>
        <dbReference type="Proteomes" id="UP001297581"/>
    </source>
</evidence>
<sequence>MLKITTPHVGELELKVGYLLTCTSCTNTLFIESGSDIGATVTARRWQQAETEHEHRPCLCPTCVTELKEIEAELQQSNRAGDSTIGENP</sequence>
<name>A0AAJ1BHV3_9GAMM</name>
<dbReference type="Proteomes" id="UP001297581">
    <property type="component" value="Unassembled WGS sequence"/>
</dbReference>
<evidence type="ECO:0000313" key="1">
    <source>
        <dbReference type="EMBL" id="MCH4294197.1"/>
    </source>
</evidence>
<comment type="caution">
    <text evidence="1">The sequence shown here is derived from an EMBL/GenBank/DDBJ whole genome shotgun (WGS) entry which is preliminary data.</text>
</comment>
<dbReference type="AlphaFoldDB" id="A0AAJ1BHV3"/>
<organism evidence="1 2">
    <name type="scientific">Shewanella zhuhaiensis</name>
    <dbReference type="NCBI Taxonomy" id="2919576"/>
    <lineage>
        <taxon>Bacteria</taxon>
        <taxon>Pseudomonadati</taxon>
        <taxon>Pseudomonadota</taxon>
        <taxon>Gammaproteobacteria</taxon>
        <taxon>Alteromonadales</taxon>
        <taxon>Shewanellaceae</taxon>
        <taxon>Shewanella</taxon>
    </lineage>
</organism>
<dbReference type="EMBL" id="JAKUDL010000002">
    <property type="protein sequence ID" value="MCH4294197.1"/>
    <property type="molecule type" value="Genomic_DNA"/>
</dbReference>